<evidence type="ECO:0000313" key="3">
    <source>
        <dbReference type="Proteomes" id="UP000572680"/>
    </source>
</evidence>
<dbReference type="Proteomes" id="UP000572680">
    <property type="component" value="Unassembled WGS sequence"/>
</dbReference>
<feature type="domain" description="TadE-like" evidence="1">
    <location>
        <begin position="8"/>
        <end position="50"/>
    </location>
</feature>
<dbReference type="InterPro" id="IPR012495">
    <property type="entry name" value="TadE-like_dom"/>
</dbReference>
<gene>
    <name evidence="2" type="ORF">HNR61_006237</name>
</gene>
<proteinExistence type="predicted"/>
<sequence>MRARDDRGSMSLEMVLITPLFVAFLLLLAGAGRLVDAKSQMDGAARDAARAASVARSAGGAQGMAQDAAAATLRTSRWCAGGPRVSTDTGAWGPGGRVAVTITCDVDLGDLAFIGLPGSKTLTGRALAPIDTYTYRGTDGVDTPPGGDGR</sequence>
<dbReference type="AlphaFoldDB" id="A0A7W3QPE8"/>
<name>A0A7W3QPE8_ACTNM</name>
<comment type="caution">
    <text evidence="2">The sequence shown here is derived from an EMBL/GenBank/DDBJ whole genome shotgun (WGS) entry which is preliminary data.</text>
</comment>
<dbReference type="EMBL" id="JACJIA010000009">
    <property type="protein sequence ID" value="MBA8954580.1"/>
    <property type="molecule type" value="Genomic_DNA"/>
</dbReference>
<dbReference type="Pfam" id="PF07811">
    <property type="entry name" value="TadE"/>
    <property type="match status" value="1"/>
</dbReference>
<accession>A0A7W3QPE8</accession>
<evidence type="ECO:0000313" key="2">
    <source>
        <dbReference type="EMBL" id="MBA8954580.1"/>
    </source>
</evidence>
<organism evidence="2 3">
    <name type="scientific">Actinomadura namibiensis</name>
    <dbReference type="NCBI Taxonomy" id="182080"/>
    <lineage>
        <taxon>Bacteria</taxon>
        <taxon>Bacillati</taxon>
        <taxon>Actinomycetota</taxon>
        <taxon>Actinomycetes</taxon>
        <taxon>Streptosporangiales</taxon>
        <taxon>Thermomonosporaceae</taxon>
        <taxon>Actinomadura</taxon>
    </lineage>
</organism>
<evidence type="ECO:0000259" key="1">
    <source>
        <dbReference type="Pfam" id="PF07811"/>
    </source>
</evidence>
<protein>
    <submittedName>
        <fullName evidence="2">Flp pilus assembly protein TadG</fullName>
    </submittedName>
</protein>
<dbReference type="RefSeq" id="WP_246443995.1">
    <property type="nucleotide sequence ID" value="NZ_BAAALP010000011.1"/>
</dbReference>
<reference evidence="2 3" key="1">
    <citation type="submission" date="2020-08" db="EMBL/GenBank/DDBJ databases">
        <title>Genomic Encyclopedia of Type Strains, Phase IV (KMG-IV): sequencing the most valuable type-strain genomes for metagenomic binning, comparative biology and taxonomic classification.</title>
        <authorList>
            <person name="Goeker M."/>
        </authorList>
    </citation>
    <scope>NUCLEOTIDE SEQUENCE [LARGE SCALE GENOMIC DNA]</scope>
    <source>
        <strain evidence="2 3">DSM 44197</strain>
    </source>
</reference>
<keyword evidence="3" id="KW-1185">Reference proteome</keyword>